<dbReference type="GO" id="GO:0016787">
    <property type="term" value="F:hydrolase activity"/>
    <property type="evidence" value="ECO:0007669"/>
    <property type="project" value="InterPro"/>
</dbReference>
<dbReference type="OrthoDB" id="783096at2759"/>
<evidence type="ECO:0000313" key="4">
    <source>
        <dbReference type="Proteomes" id="UP000276776"/>
    </source>
</evidence>
<evidence type="ECO:0000256" key="1">
    <source>
        <dbReference type="SAM" id="Phobius"/>
    </source>
</evidence>
<sequence length="414" mass="46732">MQILIFLLKMNLTGVSYVIMARLNLIVVLQFAMVLGSIFLWLMLSPTDDKFVFLTLVTFLKQNLKCHQDIACIAITLFFSHICSIFYCVAIGKESNILAVISFTLFAIYIHTIFFLIIYLLMRTMSYVLIFVMNDRSNRNSVALLAIIFAVCGLWVAMSPPNIRYVTIKIRNLPLAQIGFRIALLSDLHVGPTVGHSNVQKMVDIINSIGPDVIAISGDLADGFVKQLKKAVCPLKNLTPRYGTFFATGNHEYLHGNVNEWFTFLKKIGIIPLHNGNKKISINESVVCIAGADDLFAQYSRIPGHAMNYRKALRRCNKNDTTIILIHQPNAAQIILRDIEIAENVDLILSGHTHAGQMYLFIPLVYIWNAFFHGLYYDKTTETYVYVSAGVNYFGPPVKILGKREITLITLLRK</sequence>
<dbReference type="Proteomes" id="UP000276776">
    <property type="component" value="Unassembled WGS sequence"/>
</dbReference>
<reference evidence="3 4" key="2">
    <citation type="submission" date="2018-11" db="EMBL/GenBank/DDBJ databases">
        <authorList>
            <consortium name="Pathogen Informatics"/>
        </authorList>
    </citation>
    <scope>NUCLEOTIDE SEQUENCE [LARGE SCALE GENOMIC DNA]</scope>
</reference>
<accession>A0A0N5D2I8</accession>
<feature type="domain" description="Calcineurin-like phosphoesterase" evidence="2">
    <location>
        <begin position="180"/>
        <end position="355"/>
    </location>
</feature>
<dbReference type="Gene3D" id="3.60.21.10">
    <property type="match status" value="1"/>
</dbReference>
<keyword evidence="1" id="KW-0812">Transmembrane</keyword>
<feature type="transmembrane region" description="Helical" evidence="1">
    <location>
        <begin position="20"/>
        <end position="44"/>
    </location>
</feature>
<dbReference type="SUPFAM" id="SSF56300">
    <property type="entry name" value="Metallo-dependent phosphatases"/>
    <property type="match status" value="1"/>
</dbReference>
<dbReference type="EMBL" id="UYYF01004474">
    <property type="protein sequence ID" value="VDN04514.1"/>
    <property type="molecule type" value="Genomic_DNA"/>
</dbReference>
<evidence type="ECO:0000313" key="3">
    <source>
        <dbReference type="EMBL" id="VDN04514.1"/>
    </source>
</evidence>
<gene>
    <name evidence="3" type="ORF">TCLT_LOCUS7091</name>
</gene>
<organism evidence="5">
    <name type="scientific">Thelazia callipaeda</name>
    <name type="common">Oriental eyeworm</name>
    <name type="synonym">Parasitic nematode</name>
    <dbReference type="NCBI Taxonomy" id="103827"/>
    <lineage>
        <taxon>Eukaryota</taxon>
        <taxon>Metazoa</taxon>
        <taxon>Ecdysozoa</taxon>
        <taxon>Nematoda</taxon>
        <taxon>Chromadorea</taxon>
        <taxon>Rhabditida</taxon>
        <taxon>Spirurina</taxon>
        <taxon>Spiruromorpha</taxon>
        <taxon>Thelazioidea</taxon>
        <taxon>Thelaziidae</taxon>
        <taxon>Thelazia</taxon>
    </lineage>
</organism>
<dbReference type="InterPro" id="IPR029052">
    <property type="entry name" value="Metallo-depent_PP-like"/>
</dbReference>
<proteinExistence type="predicted"/>
<evidence type="ECO:0000259" key="2">
    <source>
        <dbReference type="Pfam" id="PF00149"/>
    </source>
</evidence>
<feature type="transmembrane region" description="Helical" evidence="1">
    <location>
        <begin position="142"/>
        <end position="158"/>
    </location>
</feature>
<keyword evidence="1" id="KW-1133">Transmembrane helix</keyword>
<keyword evidence="4" id="KW-1185">Reference proteome</keyword>
<dbReference type="InterPro" id="IPR051158">
    <property type="entry name" value="Metallophosphoesterase_sf"/>
</dbReference>
<dbReference type="PANTHER" id="PTHR31302:SF0">
    <property type="entry name" value="TRANSMEMBRANE PROTEIN WITH METALLOPHOSPHOESTERASE DOMAIN"/>
    <property type="match status" value="1"/>
</dbReference>
<name>A0A0N5D2I8_THECL</name>
<evidence type="ECO:0000313" key="5">
    <source>
        <dbReference type="WBParaSite" id="TCLT_0000710201-mRNA-1"/>
    </source>
</evidence>
<dbReference type="InterPro" id="IPR004843">
    <property type="entry name" value="Calcineurin-like_PHP"/>
</dbReference>
<dbReference type="AlphaFoldDB" id="A0A0N5D2I8"/>
<dbReference type="Pfam" id="PF00149">
    <property type="entry name" value="Metallophos"/>
    <property type="match status" value="1"/>
</dbReference>
<feature type="transmembrane region" description="Helical" evidence="1">
    <location>
        <begin position="70"/>
        <end position="92"/>
    </location>
</feature>
<dbReference type="OMA" id="GNVTEWF"/>
<dbReference type="CDD" id="cd07385">
    <property type="entry name" value="MPP_YkuE_C"/>
    <property type="match status" value="1"/>
</dbReference>
<feature type="transmembrane region" description="Helical" evidence="1">
    <location>
        <begin position="98"/>
        <end position="121"/>
    </location>
</feature>
<protein>
    <submittedName>
        <fullName evidence="5">Metallophos domain-containing protein</fullName>
    </submittedName>
</protein>
<reference evidence="5" key="1">
    <citation type="submission" date="2017-02" db="UniProtKB">
        <authorList>
            <consortium name="WormBaseParasite"/>
        </authorList>
    </citation>
    <scope>IDENTIFICATION</scope>
</reference>
<dbReference type="WBParaSite" id="TCLT_0000710201-mRNA-1">
    <property type="protein sequence ID" value="TCLT_0000710201-mRNA-1"/>
    <property type="gene ID" value="TCLT_0000710201"/>
</dbReference>
<dbReference type="PANTHER" id="PTHR31302">
    <property type="entry name" value="TRANSMEMBRANE PROTEIN WITH METALLOPHOSPHOESTERASE DOMAIN-RELATED"/>
    <property type="match status" value="1"/>
</dbReference>
<keyword evidence="1" id="KW-0472">Membrane</keyword>